<reference evidence="3" key="1">
    <citation type="submission" date="2021-06" db="EMBL/GenBank/DDBJ databases">
        <authorList>
            <person name="Kallberg Y."/>
            <person name="Tangrot J."/>
            <person name="Rosling A."/>
        </authorList>
    </citation>
    <scope>NUCLEOTIDE SEQUENCE</scope>
    <source>
        <strain evidence="3">IA702</strain>
    </source>
</reference>
<comment type="caution">
    <text evidence="3">The sequence shown here is derived from an EMBL/GenBank/DDBJ whole genome shotgun (WGS) entry which is preliminary data.</text>
</comment>
<gene>
    <name evidence="3" type="ORF">POCULU_LOCUS6394</name>
</gene>
<evidence type="ECO:0000256" key="1">
    <source>
        <dbReference type="SAM" id="MobiDB-lite"/>
    </source>
</evidence>
<proteinExistence type="predicted"/>
<feature type="non-terminal residue" evidence="3">
    <location>
        <position position="1"/>
    </location>
</feature>
<keyword evidence="2" id="KW-0472">Membrane</keyword>
<evidence type="ECO:0000313" key="4">
    <source>
        <dbReference type="Proteomes" id="UP000789572"/>
    </source>
</evidence>
<dbReference type="Proteomes" id="UP000789572">
    <property type="component" value="Unassembled WGS sequence"/>
</dbReference>
<feature type="region of interest" description="Disordered" evidence="1">
    <location>
        <begin position="176"/>
        <end position="200"/>
    </location>
</feature>
<organism evidence="3 4">
    <name type="scientific">Paraglomus occultum</name>
    <dbReference type="NCBI Taxonomy" id="144539"/>
    <lineage>
        <taxon>Eukaryota</taxon>
        <taxon>Fungi</taxon>
        <taxon>Fungi incertae sedis</taxon>
        <taxon>Mucoromycota</taxon>
        <taxon>Glomeromycotina</taxon>
        <taxon>Glomeromycetes</taxon>
        <taxon>Paraglomerales</taxon>
        <taxon>Paraglomeraceae</taxon>
        <taxon>Paraglomus</taxon>
    </lineage>
</organism>
<keyword evidence="4" id="KW-1185">Reference proteome</keyword>
<evidence type="ECO:0000313" key="3">
    <source>
        <dbReference type="EMBL" id="CAG8579063.1"/>
    </source>
</evidence>
<dbReference type="EMBL" id="CAJVPJ010001164">
    <property type="protein sequence ID" value="CAG8579063.1"/>
    <property type="molecule type" value="Genomic_DNA"/>
</dbReference>
<name>A0A9N9BWI5_9GLOM</name>
<evidence type="ECO:0000256" key="2">
    <source>
        <dbReference type="SAM" id="Phobius"/>
    </source>
</evidence>
<feature type="compositionally biased region" description="Polar residues" evidence="1">
    <location>
        <begin position="103"/>
        <end position="115"/>
    </location>
</feature>
<keyword evidence="2" id="KW-0812">Transmembrane</keyword>
<protein>
    <submittedName>
        <fullName evidence="3">775_t:CDS:1</fullName>
    </submittedName>
</protein>
<accession>A0A9N9BWI5</accession>
<feature type="region of interest" description="Disordered" evidence="1">
    <location>
        <begin position="103"/>
        <end position="131"/>
    </location>
</feature>
<sequence length="280" mass="31237">GREKTEIAIEQDKITGDIKAHKAEGNETVIEKADVCTLETEQTDRPTIDAILEVGMKADNKNDFPMEKEIAENGNMVSGNDSKLHLEAIVDGGNAMSITENASVAQTEQSRLGTETQKESDVAKHDALSQDNVEVIEKGSTVANEQAMKQSAFIPHHILLDAMSLVLSDALAQQAQSEQKSQSKTHRQDSSSSSSSSARYQKEIKWREEAVRCIQDMKQELDICRAREKKLIESLMEERNRADGIMVGLLRLLIIVLMSYGIWYVFSLAMVRLPKALKRY</sequence>
<keyword evidence="2" id="KW-1133">Transmembrane helix</keyword>
<dbReference type="AlphaFoldDB" id="A0A9N9BWI5"/>
<dbReference type="OrthoDB" id="10548781at2759"/>
<feature type="compositionally biased region" description="Basic and acidic residues" evidence="1">
    <location>
        <begin position="116"/>
        <end position="128"/>
    </location>
</feature>
<feature type="transmembrane region" description="Helical" evidence="2">
    <location>
        <begin position="249"/>
        <end position="271"/>
    </location>
</feature>